<dbReference type="Proteomes" id="UP001589619">
    <property type="component" value="Unassembled WGS sequence"/>
</dbReference>
<accession>A0ABV5VXH9</accession>
<sequence>MNITLKLQNKLAVVLLGLLALGLVFMGILLQGGRAYAVPSSPHPSCPEIETNVFIAVYNSNSQTTSCYLSGSIEVQGNTADTVTVTVYVKGMDDEEVVYKLPDGTVGFANRQQGGPSGYATYLIDPFTIQAEGRKLHVGYRYMSEGSAVYVKPSSDFQYQSDWSSVVELDAPTGGAHDILIDSYRNRGQRVRLLYYGSELSSTVLDDEGRGLITGIGLPAGGYVFAEISTNESNTKSNAVMIGYLPENATVFKADLYAETAPDETFTTVVQRYDPSQTILYNNGSTLFVLQQRTNDESMVPELVVDVTRTSTGKTNRLTLFPSYDSEFEIDVDRLRTVRLEYAPSSIGMSASLIGAKVYEIEDECGWCSNYTYTDNNGIASFYQYNSYEASLKYRTVVSGPREGGPPPFIQTGRAYYPEGSNMLHLSVSQLKQQNDGLPFHLQDLVWFAKNMSAYRYDTNQDGIVDSRDLRELMNLLLPVPPQIP</sequence>
<dbReference type="RefSeq" id="WP_344902709.1">
    <property type="nucleotide sequence ID" value="NZ_BAAAYO010000001.1"/>
</dbReference>
<organism evidence="1 2">
    <name type="scientific">Paenibacillus hodogayensis</name>
    <dbReference type="NCBI Taxonomy" id="279208"/>
    <lineage>
        <taxon>Bacteria</taxon>
        <taxon>Bacillati</taxon>
        <taxon>Bacillota</taxon>
        <taxon>Bacilli</taxon>
        <taxon>Bacillales</taxon>
        <taxon>Paenibacillaceae</taxon>
        <taxon>Paenibacillus</taxon>
    </lineage>
</organism>
<comment type="caution">
    <text evidence="1">The sequence shown here is derived from an EMBL/GenBank/DDBJ whole genome shotgun (WGS) entry which is preliminary data.</text>
</comment>
<evidence type="ECO:0000313" key="2">
    <source>
        <dbReference type="Proteomes" id="UP001589619"/>
    </source>
</evidence>
<proteinExistence type="predicted"/>
<keyword evidence="2" id="KW-1185">Reference proteome</keyword>
<reference evidence="1 2" key="1">
    <citation type="submission" date="2024-09" db="EMBL/GenBank/DDBJ databases">
        <authorList>
            <person name="Sun Q."/>
            <person name="Mori K."/>
        </authorList>
    </citation>
    <scope>NUCLEOTIDE SEQUENCE [LARGE SCALE GENOMIC DNA]</scope>
    <source>
        <strain evidence="1 2">JCM 12520</strain>
    </source>
</reference>
<evidence type="ECO:0008006" key="3">
    <source>
        <dbReference type="Google" id="ProtNLM"/>
    </source>
</evidence>
<dbReference type="EMBL" id="JBHMAG010000012">
    <property type="protein sequence ID" value="MFB9752980.1"/>
    <property type="molecule type" value="Genomic_DNA"/>
</dbReference>
<gene>
    <name evidence="1" type="ORF">ACFFNY_15555</name>
</gene>
<name>A0ABV5VXH9_9BACL</name>
<evidence type="ECO:0000313" key="1">
    <source>
        <dbReference type="EMBL" id="MFB9752980.1"/>
    </source>
</evidence>
<dbReference type="PROSITE" id="PS00018">
    <property type="entry name" value="EF_HAND_1"/>
    <property type="match status" value="1"/>
</dbReference>
<protein>
    <recommendedName>
        <fullName evidence="3">EF-hand domain-containing protein</fullName>
    </recommendedName>
</protein>
<dbReference type="InterPro" id="IPR018247">
    <property type="entry name" value="EF_Hand_1_Ca_BS"/>
</dbReference>